<gene>
    <name evidence="1" type="ORF">SBD_0326</name>
</gene>
<dbReference type="AlphaFoldDB" id="M3FX63"/>
<name>M3FX63_9ACTN</name>
<dbReference type="Proteomes" id="UP000030760">
    <property type="component" value="Unassembled WGS sequence"/>
</dbReference>
<protein>
    <recommendedName>
        <fullName evidence="3">Carrier domain-containing protein</fullName>
    </recommendedName>
</protein>
<accession>M3FX63</accession>
<proteinExistence type="predicted"/>
<evidence type="ECO:0008006" key="3">
    <source>
        <dbReference type="Google" id="ProtNLM"/>
    </source>
</evidence>
<sequence>MRDVRVGPGDDCFELGGDSLFAVRIGASGTVLAPSRVWVPR</sequence>
<reference evidence="2" key="1">
    <citation type="journal article" date="2013" name="Genome Announc.">
        <title>Draft Genome Sequence of Streptomyces bottropensis ATCC 25435, a Bottromycin-Producing Actinomycete.</title>
        <authorList>
            <person name="Zhang H."/>
            <person name="Zhou W."/>
            <person name="Zhuang Y."/>
            <person name="Liang X."/>
            <person name="Liu T."/>
        </authorList>
    </citation>
    <scope>NUCLEOTIDE SEQUENCE [LARGE SCALE GENOMIC DNA]</scope>
    <source>
        <strain evidence="2">ATCC 25435</strain>
    </source>
</reference>
<dbReference type="EMBL" id="KB405056">
    <property type="protein sequence ID" value="EMF57655.1"/>
    <property type="molecule type" value="Genomic_DNA"/>
</dbReference>
<evidence type="ECO:0000313" key="2">
    <source>
        <dbReference type="Proteomes" id="UP000030760"/>
    </source>
</evidence>
<evidence type="ECO:0000313" key="1">
    <source>
        <dbReference type="EMBL" id="EMF57655.1"/>
    </source>
</evidence>
<organism evidence="1 2">
    <name type="scientific">Streptomyces bottropensis ATCC 25435</name>
    <dbReference type="NCBI Taxonomy" id="1054862"/>
    <lineage>
        <taxon>Bacteria</taxon>
        <taxon>Bacillati</taxon>
        <taxon>Actinomycetota</taxon>
        <taxon>Actinomycetes</taxon>
        <taxon>Kitasatosporales</taxon>
        <taxon>Streptomycetaceae</taxon>
        <taxon>Streptomyces</taxon>
    </lineage>
</organism>